<keyword evidence="2" id="KW-1185">Reference proteome</keyword>
<dbReference type="EMBL" id="LNJQ01000004">
    <property type="protein sequence ID" value="KWZ39147.1"/>
    <property type="molecule type" value="Genomic_DNA"/>
</dbReference>
<organism evidence="1 2">
    <name type="scientific">Burkholderia savannae</name>
    <dbReference type="NCBI Taxonomy" id="1637837"/>
    <lineage>
        <taxon>Bacteria</taxon>
        <taxon>Pseudomonadati</taxon>
        <taxon>Pseudomonadota</taxon>
        <taxon>Betaproteobacteria</taxon>
        <taxon>Burkholderiales</taxon>
        <taxon>Burkholderiaceae</taxon>
        <taxon>Burkholderia</taxon>
        <taxon>pseudomallei group</taxon>
    </lineage>
</organism>
<comment type="caution">
    <text evidence="1">The sequence shown here is derived from an EMBL/GenBank/DDBJ whole genome shotgun (WGS) entry which is preliminary data.</text>
</comment>
<dbReference type="Proteomes" id="UP000070255">
    <property type="component" value="Unassembled WGS sequence"/>
</dbReference>
<gene>
    <name evidence="1" type="ORF">WS72_30805</name>
</gene>
<protein>
    <submittedName>
        <fullName evidence="1">Uncharacterized protein</fullName>
    </submittedName>
</protein>
<reference evidence="1 2" key="1">
    <citation type="submission" date="2015-11" db="EMBL/GenBank/DDBJ databases">
        <authorList>
            <person name="Sahl J."/>
            <person name="Wagner D."/>
            <person name="Keim P."/>
        </authorList>
    </citation>
    <scope>NUCLEOTIDE SEQUENCE [LARGE SCALE GENOMIC DNA]</scope>
    <source>
        <strain evidence="1 2">BDU18</strain>
    </source>
</reference>
<proteinExistence type="predicted"/>
<accession>A0ABR5T7C8</accession>
<evidence type="ECO:0000313" key="2">
    <source>
        <dbReference type="Proteomes" id="UP000070255"/>
    </source>
</evidence>
<evidence type="ECO:0000313" key="1">
    <source>
        <dbReference type="EMBL" id="KWZ39147.1"/>
    </source>
</evidence>
<name>A0ABR5T7C8_9BURK</name>
<sequence length="63" mass="6596">MRERSAKPTGNGARAQAIYAAARPAARRPRRNAIPAKPLRAFAGEAAAMTARGTSHPARAGSR</sequence>